<evidence type="ECO:0000313" key="5">
    <source>
        <dbReference type="EMBL" id="ETX13008.1"/>
    </source>
</evidence>
<dbReference type="Proteomes" id="UP000022447">
    <property type="component" value="Unassembled WGS sequence"/>
</dbReference>
<protein>
    <submittedName>
        <fullName evidence="5">ABC transporter substrate-binding protein</fullName>
    </submittedName>
</protein>
<reference evidence="5 6" key="1">
    <citation type="submission" date="2014-01" db="EMBL/GenBank/DDBJ databases">
        <title>Roseivivax halodurans JCM 10272 Genome Sequencing.</title>
        <authorList>
            <person name="Lai Q."/>
            <person name="Li G."/>
            <person name="Shao Z."/>
        </authorList>
    </citation>
    <scope>NUCLEOTIDE SEQUENCE [LARGE SCALE GENOMIC DNA]</scope>
    <source>
        <strain evidence="5 6">JCM 10272</strain>
    </source>
</reference>
<dbReference type="STRING" id="1449350.OCH239_14920"/>
<evidence type="ECO:0000313" key="6">
    <source>
        <dbReference type="Proteomes" id="UP000022447"/>
    </source>
</evidence>
<evidence type="ECO:0000256" key="1">
    <source>
        <dbReference type="ARBA" id="ARBA00010062"/>
    </source>
</evidence>
<feature type="signal peptide" evidence="3">
    <location>
        <begin position="1"/>
        <end position="23"/>
    </location>
</feature>
<dbReference type="OrthoDB" id="5341635at2"/>
<evidence type="ECO:0000259" key="4">
    <source>
        <dbReference type="Pfam" id="PF13458"/>
    </source>
</evidence>
<evidence type="ECO:0000256" key="3">
    <source>
        <dbReference type="SAM" id="SignalP"/>
    </source>
</evidence>
<feature type="domain" description="Leucine-binding protein" evidence="4">
    <location>
        <begin position="54"/>
        <end position="203"/>
    </location>
</feature>
<gene>
    <name evidence="5" type="ORF">OCH239_14920</name>
</gene>
<evidence type="ECO:0000256" key="2">
    <source>
        <dbReference type="ARBA" id="ARBA00022729"/>
    </source>
</evidence>
<comment type="similarity">
    <text evidence="1">Belongs to the leucine-binding protein family.</text>
</comment>
<proteinExistence type="inferred from homology"/>
<dbReference type="Pfam" id="PF13458">
    <property type="entry name" value="Peripla_BP_6"/>
    <property type="match status" value="1"/>
</dbReference>
<dbReference type="NCBIfam" id="TIGR03863">
    <property type="entry name" value="PQQ_ABC_bind"/>
    <property type="match status" value="1"/>
</dbReference>
<accession>X7ED17</accession>
<dbReference type="PATRIC" id="fig|1449350.3.peg.3823"/>
<keyword evidence="2 3" id="KW-0732">Signal</keyword>
<dbReference type="AlphaFoldDB" id="X7ED17"/>
<keyword evidence="6" id="KW-1185">Reference proteome</keyword>
<comment type="caution">
    <text evidence="5">The sequence shown here is derived from an EMBL/GenBank/DDBJ whole genome shotgun (WGS) entry which is preliminary data.</text>
</comment>
<dbReference type="InterPro" id="IPR028082">
    <property type="entry name" value="Peripla_BP_I"/>
</dbReference>
<name>X7ED17_9RHOB</name>
<feature type="chain" id="PRO_5004977544" evidence="3">
    <location>
        <begin position="24"/>
        <end position="394"/>
    </location>
</feature>
<dbReference type="RefSeq" id="WP_037266192.1">
    <property type="nucleotide sequence ID" value="NZ_JALZ01000041.1"/>
</dbReference>
<dbReference type="eggNOG" id="COG0683">
    <property type="taxonomic scope" value="Bacteria"/>
</dbReference>
<dbReference type="Gene3D" id="3.40.50.2300">
    <property type="match status" value="2"/>
</dbReference>
<dbReference type="CDD" id="cd06268">
    <property type="entry name" value="PBP1_ABC_transporter_LIVBP-like"/>
    <property type="match status" value="1"/>
</dbReference>
<dbReference type="SUPFAM" id="SSF53822">
    <property type="entry name" value="Periplasmic binding protein-like I"/>
    <property type="match status" value="1"/>
</dbReference>
<dbReference type="EMBL" id="JALZ01000041">
    <property type="protein sequence ID" value="ETX13008.1"/>
    <property type="molecule type" value="Genomic_DNA"/>
</dbReference>
<dbReference type="InterPro" id="IPR028081">
    <property type="entry name" value="Leu-bd"/>
</dbReference>
<sequence>MRQLWSMLLAGMVMASWSVAAQAVEVRTAVLRIDYPTLAPISRYDERPDDLGFAGAALAAEDNGTTGQFLGHTYETETVAVPPEEADAALAALLDEGIDLVVILARDEDLLRLANQAGPEVLVLNALAEGDALRGEACRANVLHVAPSYAMEADAVAQFAVFKKWSRWFLIEGSNEADRAMGEAYRRAAEKFGARVVEDRIYEDTGGARRTDTGHVMVQRQLPVFTQDASDHQIVVAADATGYFAPYLPFHLWDPRPVMGSAGLRPVSFHGAHEAWGATQFQTRFDALAGRYVREEDYQTWLALRVIGEAVTRTGSADADAIRDYALGDEFELAAFKGVPVSFRQWNGQLRQPILLYDGRITASVSPQDGFLHQSSPLDTLGIDEPESTCTAFQ</sequence>
<dbReference type="InterPro" id="IPR022478">
    <property type="entry name" value="ABC_transptr_sub-bd_PQQ"/>
</dbReference>
<organism evidence="5 6">
    <name type="scientific">Roseivivax halodurans JCM 10272</name>
    <dbReference type="NCBI Taxonomy" id="1449350"/>
    <lineage>
        <taxon>Bacteria</taxon>
        <taxon>Pseudomonadati</taxon>
        <taxon>Pseudomonadota</taxon>
        <taxon>Alphaproteobacteria</taxon>
        <taxon>Rhodobacterales</taxon>
        <taxon>Roseobacteraceae</taxon>
        <taxon>Roseivivax</taxon>
    </lineage>
</organism>